<keyword evidence="1" id="KW-0805">Transcription regulation</keyword>
<keyword evidence="3" id="KW-0804">Transcription</keyword>
<dbReference type="RefSeq" id="WP_006980250.1">
    <property type="nucleotide sequence ID" value="NZ_ABVL01000007.1"/>
</dbReference>
<dbReference type="AlphaFoldDB" id="B4D1Y7"/>
<gene>
    <name evidence="5" type="ORF">CfE428DRAFT_2925</name>
</gene>
<dbReference type="PANTHER" id="PTHR33204:SF18">
    <property type="entry name" value="TRANSCRIPTIONAL REGULATORY PROTEIN"/>
    <property type="match status" value="1"/>
</dbReference>
<protein>
    <submittedName>
        <fullName evidence="5">Transcriptional regulator, HxlR family</fullName>
    </submittedName>
</protein>
<organism evidence="5 6">
    <name type="scientific">Chthoniobacter flavus Ellin428</name>
    <dbReference type="NCBI Taxonomy" id="497964"/>
    <lineage>
        <taxon>Bacteria</taxon>
        <taxon>Pseudomonadati</taxon>
        <taxon>Verrucomicrobiota</taxon>
        <taxon>Spartobacteria</taxon>
        <taxon>Chthoniobacterales</taxon>
        <taxon>Chthoniobacteraceae</taxon>
        <taxon>Chthoniobacter</taxon>
    </lineage>
</organism>
<evidence type="ECO:0000256" key="3">
    <source>
        <dbReference type="ARBA" id="ARBA00023163"/>
    </source>
</evidence>
<dbReference type="SUPFAM" id="SSF46785">
    <property type="entry name" value="Winged helix' DNA-binding domain"/>
    <property type="match status" value="1"/>
</dbReference>
<dbReference type="InterPro" id="IPR002577">
    <property type="entry name" value="HTH_HxlR"/>
</dbReference>
<keyword evidence="2" id="KW-0238">DNA-binding</keyword>
<accession>B4D1Y7</accession>
<feature type="domain" description="HTH hxlR-type" evidence="4">
    <location>
        <begin position="25"/>
        <end position="121"/>
    </location>
</feature>
<name>B4D1Y7_9BACT</name>
<dbReference type="STRING" id="497964.CfE428DRAFT_2925"/>
<dbReference type="InterPro" id="IPR036388">
    <property type="entry name" value="WH-like_DNA-bd_sf"/>
</dbReference>
<keyword evidence="6" id="KW-1185">Reference proteome</keyword>
<evidence type="ECO:0000259" key="4">
    <source>
        <dbReference type="PROSITE" id="PS51118"/>
    </source>
</evidence>
<dbReference type="PANTHER" id="PTHR33204">
    <property type="entry name" value="TRANSCRIPTIONAL REGULATOR, MARR FAMILY"/>
    <property type="match status" value="1"/>
</dbReference>
<dbReference type="InParanoid" id="B4D1Y7"/>
<dbReference type="Gene3D" id="1.10.10.10">
    <property type="entry name" value="Winged helix-like DNA-binding domain superfamily/Winged helix DNA-binding domain"/>
    <property type="match status" value="1"/>
</dbReference>
<sequence>MPNLAPSHDRPLNEEKMAASYDQKCPVARTLAIIGERWTVLLLRDLLRLGPRRFQDFQEAFPGLSPNTLSARLKTLEKHGIVLRRLYDEHPPRAEYLLTEKGRALGPVLKAMLNWGEKFTG</sequence>
<dbReference type="Proteomes" id="UP000005824">
    <property type="component" value="Unassembled WGS sequence"/>
</dbReference>
<evidence type="ECO:0000256" key="1">
    <source>
        <dbReference type="ARBA" id="ARBA00023015"/>
    </source>
</evidence>
<evidence type="ECO:0000313" key="5">
    <source>
        <dbReference type="EMBL" id="EDY19749.1"/>
    </source>
</evidence>
<dbReference type="Pfam" id="PF01638">
    <property type="entry name" value="HxlR"/>
    <property type="match status" value="1"/>
</dbReference>
<evidence type="ECO:0000256" key="2">
    <source>
        <dbReference type="ARBA" id="ARBA00023125"/>
    </source>
</evidence>
<evidence type="ECO:0000313" key="6">
    <source>
        <dbReference type="Proteomes" id="UP000005824"/>
    </source>
</evidence>
<dbReference type="PROSITE" id="PS51118">
    <property type="entry name" value="HTH_HXLR"/>
    <property type="match status" value="1"/>
</dbReference>
<comment type="caution">
    <text evidence="5">The sequence shown here is derived from an EMBL/GenBank/DDBJ whole genome shotgun (WGS) entry which is preliminary data.</text>
</comment>
<dbReference type="EMBL" id="ABVL01000007">
    <property type="protein sequence ID" value="EDY19749.1"/>
    <property type="molecule type" value="Genomic_DNA"/>
</dbReference>
<dbReference type="InterPro" id="IPR036390">
    <property type="entry name" value="WH_DNA-bd_sf"/>
</dbReference>
<dbReference type="eggNOG" id="COG1733">
    <property type="taxonomic scope" value="Bacteria"/>
</dbReference>
<proteinExistence type="predicted"/>
<reference evidence="5 6" key="1">
    <citation type="journal article" date="2011" name="J. Bacteriol.">
        <title>Genome sequence of Chthoniobacter flavus Ellin428, an aerobic heterotrophic soil bacterium.</title>
        <authorList>
            <person name="Kant R."/>
            <person name="van Passel M.W."/>
            <person name="Palva A."/>
            <person name="Lucas S."/>
            <person name="Lapidus A."/>
            <person name="Glavina Del Rio T."/>
            <person name="Dalin E."/>
            <person name="Tice H."/>
            <person name="Bruce D."/>
            <person name="Goodwin L."/>
            <person name="Pitluck S."/>
            <person name="Larimer F.W."/>
            <person name="Land M.L."/>
            <person name="Hauser L."/>
            <person name="Sangwan P."/>
            <person name="de Vos W.M."/>
            <person name="Janssen P.H."/>
            <person name="Smidt H."/>
        </authorList>
    </citation>
    <scope>NUCLEOTIDE SEQUENCE [LARGE SCALE GENOMIC DNA]</scope>
    <source>
        <strain evidence="5 6">Ellin428</strain>
    </source>
</reference>
<dbReference type="GO" id="GO:0003677">
    <property type="term" value="F:DNA binding"/>
    <property type="evidence" value="ECO:0007669"/>
    <property type="project" value="UniProtKB-KW"/>
</dbReference>